<keyword evidence="1" id="KW-0378">Hydrolase</keyword>
<dbReference type="InterPro" id="IPR036278">
    <property type="entry name" value="Sialidase_sf"/>
</dbReference>
<dbReference type="Proteomes" id="UP000824135">
    <property type="component" value="Unassembled WGS sequence"/>
</dbReference>
<organism evidence="1 2">
    <name type="scientific">Candidatus Borkfalkia excrementavium</name>
    <dbReference type="NCBI Taxonomy" id="2838505"/>
    <lineage>
        <taxon>Bacteria</taxon>
        <taxon>Bacillati</taxon>
        <taxon>Bacillota</taxon>
        <taxon>Clostridia</taxon>
        <taxon>Christensenellales</taxon>
        <taxon>Christensenellaceae</taxon>
        <taxon>Candidatus Borkfalkia</taxon>
    </lineage>
</organism>
<reference evidence="1" key="2">
    <citation type="submission" date="2021-04" db="EMBL/GenBank/DDBJ databases">
        <authorList>
            <person name="Gilroy R."/>
        </authorList>
    </citation>
    <scope>NUCLEOTIDE SEQUENCE</scope>
    <source>
        <strain evidence="1">CHK199-9574</strain>
    </source>
</reference>
<dbReference type="CDD" id="cd15482">
    <property type="entry name" value="Sialidase_non-viral"/>
    <property type="match status" value="1"/>
</dbReference>
<dbReference type="AlphaFoldDB" id="A0A9D2CGH1"/>
<dbReference type="GO" id="GO:0016787">
    <property type="term" value="F:hydrolase activity"/>
    <property type="evidence" value="ECO:0007669"/>
    <property type="project" value="UniProtKB-KW"/>
</dbReference>
<proteinExistence type="predicted"/>
<reference evidence="1" key="1">
    <citation type="journal article" date="2021" name="PeerJ">
        <title>Extensive microbial diversity within the chicken gut microbiome revealed by metagenomics and culture.</title>
        <authorList>
            <person name="Gilroy R."/>
            <person name="Ravi A."/>
            <person name="Getino M."/>
            <person name="Pursley I."/>
            <person name="Horton D.L."/>
            <person name="Alikhan N.F."/>
            <person name="Baker D."/>
            <person name="Gharbi K."/>
            <person name="Hall N."/>
            <person name="Watson M."/>
            <person name="Adriaenssens E.M."/>
            <person name="Foster-Nyarko E."/>
            <person name="Jarju S."/>
            <person name="Secka A."/>
            <person name="Antonio M."/>
            <person name="Oren A."/>
            <person name="Chaudhuri R.R."/>
            <person name="La Ragione R."/>
            <person name="Hildebrand F."/>
            <person name="Pallen M.J."/>
        </authorList>
    </citation>
    <scope>NUCLEOTIDE SEQUENCE</scope>
    <source>
        <strain evidence="1">CHK199-9574</strain>
    </source>
</reference>
<gene>
    <name evidence="1" type="ORF">H9728_05725</name>
</gene>
<accession>A0A9D2CGH1</accession>
<evidence type="ECO:0000313" key="1">
    <source>
        <dbReference type="EMBL" id="HIY78525.1"/>
    </source>
</evidence>
<dbReference type="Gene3D" id="2.120.10.10">
    <property type="match status" value="1"/>
</dbReference>
<name>A0A9D2CGH1_9FIRM</name>
<protein>
    <submittedName>
        <fullName evidence="1">Glycoside hydrolase</fullName>
    </submittedName>
</protein>
<evidence type="ECO:0000313" key="2">
    <source>
        <dbReference type="Proteomes" id="UP000824135"/>
    </source>
</evidence>
<dbReference type="SUPFAM" id="SSF50939">
    <property type="entry name" value="Sialidases"/>
    <property type="match status" value="1"/>
</dbReference>
<dbReference type="EMBL" id="DXCO01000037">
    <property type="protein sequence ID" value="HIY78525.1"/>
    <property type="molecule type" value="Genomic_DNA"/>
</dbReference>
<sequence length="443" mass="50978">MYYKTMPDYHFKPFIVKGGGQEDKPYILRMAPQDDRLEFEWMDLSDRSSRTCTAYISYDNHNFEKREVQSNHVVLEVLPERDGWIFLETADGRKSNKRPFRSGYYPGKVINYNHPDDTQYEFSGRYLGDPSILRLADGTILAFMDTFAANMGMNLGFLFRSDDDGKTWNYVTDILPVCWGMLFENKGNVYILAVTKECGDLELLESLDQGETWHGIVVGRGTGQCWNMGYHKGLGPILRHNGRIWFALEYGGWGKNKFMPVIYSVGENEDLMDINNWKHTAFFTLDGSLEGAEVSWGAIEGNLVVTPQGEIVDILRHGPNKAVVLSVDKNNPEADLKFKEFIDLPIAYSKFYIQQHDGIYYAMGNASPFRNVLELYFSEDLHIWKKKKTLLDLSRYPARQTGIQYPTFFIENNELRTVLRVGFNGANSYHDSNCITYHVFTID</sequence>
<comment type="caution">
    <text evidence="1">The sequence shown here is derived from an EMBL/GenBank/DDBJ whole genome shotgun (WGS) entry which is preliminary data.</text>
</comment>